<evidence type="ECO:0000313" key="10">
    <source>
        <dbReference type="EMBL" id="WBA09810.1"/>
    </source>
</evidence>
<evidence type="ECO:0000256" key="8">
    <source>
        <dbReference type="ARBA" id="ARBA00023136"/>
    </source>
</evidence>
<comment type="function">
    <text evidence="9">Part of the ABC transporter complex BtuCDF involved in vitamin B12 import. Involved in the translocation of the substrate across the membrane.</text>
</comment>
<feature type="transmembrane region" description="Helical" evidence="9">
    <location>
        <begin position="237"/>
        <end position="262"/>
    </location>
</feature>
<name>A0AA47LSE1_9GAMM</name>
<evidence type="ECO:0000256" key="5">
    <source>
        <dbReference type="ARBA" id="ARBA00022519"/>
    </source>
</evidence>
<keyword evidence="4 9" id="KW-1003">Cell membrane</keyword>
<keyword evidence="6 9" id="KW-0812">Transmembrane</keyword>
<evidence type="ECO:0000313" key="11">
    <source>
        <dbReference type="Proteomes" id="UP001164748"/>
    </source>
</evidence>
<dbReference type="CDD" id="cd06550">
    <property type="entry name" value="TM_ABC_iron-siderophores_like"/>
    <property type="match status" value="1"/>
</dbReference>
<dbReference type="InterPro" id="IPR000522">
    <property type="entry name" value="ABC_transptr_permease_BtuC"/>
</dbReference>
<reference evidence="10" key="1">
    <citation type="submission" date="2022-09" db="EMBL/GenBank/DDBJ databases">
        <authorList>
            <person name="Li Z.-J."/>
        </authorList>
    </citation>
    <scope>NUCLEOTIDE SEQUENCE</scope>
    <source>
        <strain evidence="10">TGB11</strain>
    </source>
</reference>
<evidence type="ECO:0000256" key="6">
    <source>
        <dbReference type="ARBA" id="ARBA00022692"/>
    </source>
</evidence>
<evidence type="ECO:0000256" key="4">
    <source>
        <dbReference type="ARBA" id="ARBA00022475"/>
    </source>
</evidence>
<comment type="similarity">
    <text evidence="2 9">Belongs to the binding-protein-dependent transport system permease family. FecCD subfamily.</text>
</comment>
<feature type="transmembrane region" description="Helical" evidence="9">
    <location>
        <begin position="119"/>
        <end position="138"/>
    </location>
</feature>
<accession>A0AA47LSE1</accession>
<evidence type="ECO:0000256" key="9">
    <source>
        <dbReference type="HAMAP-Rule" id="MF_01004"/>
    </source>
</evidence>
<feature type="transmembrane region" description="Helical" evidence="9">
    <location>
        <begin position="188"/>
        <end position="207"/>
    </location>
</feature>
<dbReference type="PANTHER" id="PTHR30472">
    <property type="entry name" value="FERRIC ENTEROBACTIN TRANSPORT SYSTEM PERMEASE PROTEIN"/>
    <property type="match status" value="1"/>
</dbReference>
<dbReference type="EMBL" id="CP114588">
    <property type="protein sequence ID" value="WBA09810.1"/>
    <property type="molecule type" value="Genomic_DNA"/>
</dbReference>
<dbReference type="AlphaFoldDB" id="A0AA47LSE1"/>
<gene>
    <name evidence="9 10" type="primary">btuC</name>
    <name evidence="10" type="ORF">N8M53_06350</name>
</gene>
<comment type="subunit">
    <text evidence="9">The complex is composed of two ATP-binding proteins (BtuD), two transmembrane proteins (BtuC) and a solute-binding protein (BtuF).</text>
</comment>
<feature type="transmembrane region" description="Helical" evidence="9">
    <location>
        <begin position="282"/>
        <end position="300"/>
    </location>
</feature>
<dbReference type="InterPro" id="IPR037294">
    <property type="entry name" value="ABC_BtuC-like"/>
</dbReference>
<keyword evidence="7 9" id="KW-1133">Transmembrane helix</keyword>
<dbReference type="GO" id="GO:0005886">
    <property type="term" value="C:plasma membrane"/>
    <property type="evidence" value="ECO:0007669"/>
    <property type="project" value="UniProtKB-SubCell"/>
</dbReference>
<protein>
    <recommendedName>
        <fullName evidence="9">Vitamin B12 import system permease protein BtuC</fullName>
    </recommendedName>
</protein>
<dbReference type="GO" id="GO:0090482">
    <property type="term" value="F:vitamin transmembrane transporter activity"/>
    <property type="evidence" value="ECO:0007669"/>
    <property type="project" value="UniProtKB-UniRule"/>
</dbReference>
<proteinExistence type="inferred from homology"/>
<evidence type="ECO:0000256" key="3">
    <source>
        <dbReference type="ARBA" id="ARBA00022448"/>
    </source>
</evidence>
<keyword evidence="3 9" id="KW-0813">Transport</keyword>
<organism evidence="10 11">
    <name type="scientific">Salinivibrio kushneri</name>
    <dbReference type="NCBI Taxonomy" id="1908198"/>
    <lineage>
        <taxon>Bacteria</taxon>
        <taxon>Pseudomonadati</taxon>
        <taxon>Pseudomonadota</taxon>
        <taxon>Gammaproteobacteria</taxon>
        <taxon>Vibrionales</taxon>
        <taxon>Vibrionaceae</taxon>
        <taxon>Salinivibrio</taxon>
    </lineage>
</organism>
<evidence type="ECO:0000256" key="7">
    <source>
        <dbReference type="ARBA" id="ARBA00022989"/>
    </source>
</evidence>
<dbReference type="Gene3D" id="1.10.3470.10">
    <property type="entry name" value="ABC transporter involved in vitamin B12 uptake, BtuC"/>
    <property type="match status" value="1"/>
</dbReference>
<dbReference type="FunFam" id="1.10.3470.10:FF:000001">
    <property type="entry name" value="Vitamin B12 ABC transporter permease BtuC"/>
    <property type="match status" value="1"/>
</dbReference>
<keyword evidence="5" id="KW-0997">Cell inner membrane</keyword>
<feature type="transmembrane region" description="Helical" evidence="9">
    <location>
        <begin position="91"/>
        <end position="113"/>
    </location>
</feature>
<comment type="subcellular location">
    <subcellularLocation>
        <location evidence="1 9">Cell membrane</location>
        <topology evidence="1 9">Multi-pass membrane protein</topology>
    </subcellularLocation>
</comment>
<feature type="transmembrane region" description="Helical" evidence="9">
    <location>
        <begin position="307"/>
        <end position="324"/>
    </location>
</feature>
<dbReference type="GO" id="GO:0015889">
    <property type="term" value="P:cobalamin transport"/>
    <property type="evidence" value="ECO:0007669"/>
    <property type="project" value="UniProtKB-UniRule"/>
</dbReference>
<dbReference type="Pfam" id="PF01032">
    <property type="entry name" value="FecCD"/>
    <property type="match status" value="1"/>
</dbReference>
<feature type="transmembrane region" description="Helical" evidence="9">
    <location>
        <begin position="58"/>
        <end position="79"/>
    </location>
</feature>
<dbReference type="Proteomes" id="UP001164748">
    <property type="component" value="Chromosome"/>
</dbReference>
<dbReference type="PANTHER" id="PTHR30472:SF29">
    <property type="entry name" value="VITAMIN B12 IMPORT SYSTEM PERMEASE PROTEIN BTUC"/>
    <property type="match status" value="1"/>
</dbReference>
<dbReference type="NCBIfam" id="NF003001">
    <property type="entry name" value="PRK03784.1"/>
    <property type="match status" value="1"/>
</dbReference>
<dbReference type="HAMAP" id="MF_01004">
    <property type="entry name" value="BtuC"/>
    <property type="match status" value="1"/>
</dbReference>
<dbReference type="InterPro" id="IPR023691">
    <property type="entry name" value="ABC_transptr_BtuC"/>
</dbReference>
<dbReference type="SUPFAM" id="SSF81345">
    <property type="entry name" value="ABC transporter involved in vitamin B12 uptake, BtuC"/>
    <property type="match status" value="1"/>
</dbReference>
<evidence type="ECO:0000256" key="1">
    <source>
        <dbReference type="ARBA" id="ARBA00004651"/>
    </source>
</evidence>
<dbReference type="RefSeq" id="WP_269579903.1">
    <property type="nucleotide sequence ID" value="NZ_CP114588.1"/>
</dbReference>
<evidence type="ECO:0000256" key="2">
    <source>
        <dbReference type="ARBA" id="ARBA00007935"/>
    </source>
</evidence>
<feature type="transmembrane region" description="Helical" evidence="9">
    <location>
        <begin position="147"/>
        <end position="168"/>
    </location>
</feature>
<sequence>MRVSELTARQQSRWRRALLTFSALLLLVCGLALSVGEIWINPFAPDSTLEQQLLLQLRLPRVLVSVMIGASLAMAGASLQVLLGNPLAEPGVLGISGGASIAVVLLLLLAPAWASSGSMAVTAMLGASLFTFILVILARRALATARILLVGVALSILAGAGVTLAFYFSTDFNLRQLMVWLMGSLSGMRLEHVGILTMTLPCIALLWRYGHKLDQLMLGESQAQQLGLDTHQLRWQLIALISVLVGVSVAVAGVIGFIGLIVPHYLRLWLGSRNRTLLPMSALAGALLLVSADTVGRLILPSAELPVGVVTSVLGAPLFIWMLVRAG</sequence>
<keyword evidence="8 9" id="KW-0472">Membrane</keyword>